<dbReference type="SUPFAM" id="SSF53335">
    <property type="entry name" value="S-adenosyl-L-methionine-dependent methyltransferases"/>
    <property type="match status" value="1"/>
</dbReference>
<evidence type="ECO:0000256" key="7">
    <source>
        <dbReference type="HAMAP-Rule" id="MF_01057"/>
    </source>
</evidence>
<dbReference type="GO" id="GO:0043527">
    <property type="term" value="C:tRNA methyltransferase complex"/>
    <property type="evidence" value="ECO:0007669"/>
    <property type="project" value="TreeGrafter"/>
</dbReference>
<dbReference type="GO" id="GO:0008176">
    <property type="term" value="F:tRNA (guanine(46)-N7)-methyltransferase activity"/>
    <property type="evidence" value="ECO:0007669"/>
    <property type="project" value="UniProtKB-UniRule"/>
</dbReference>
<comment type="catalytic activity">
    <reaction evidence="1 7">
        <text>guanosine(46) in tRNA + S-adenosyl-L-methionine = N(7)-methylguanosine(46) in tRNA + S-adenosyl-L-homocysteine</text>
        <dbReference type="Rhea" id="RHEA:42708"/>
        <dbReference type="Rhea" id="RHEA-COMP:10188"/>
        <dbReference type="Rhea" id="RHEA-COMP:10189"/>
        <dbReference type="ChEBI" id="CHEBI:57856"/>
        <dbReference type="ChEBI" id="CHEBI:59789"/>
        <dbReference type="ChEBI" id="CHEBI:74269"/>
        <dbReference type="ChEBI" id="CHEBI:74480"/>
        <dbReference type="EC" id="2.1.1.33"/>
    </reaction>
</comment>
<keyword evidence="4 7" id="KW-0808">Transferase</keyword>
<dbReference type="AlphaFoldDB" id="A0A3N0GVJ5"/>
<feature type="binding site" evidence="7">
    <location>
        <position position="76"/>
    </location>
    <ligand>
        <name>S-adenosyl-L-methionine</name>
        <dbReference type="ChEBI" id="CHEBI:59789"/>
    </ligand>
</feature>
<feature type="binding site" evidence="7">
    <location>
        <position position="151"/>
    </location>
    <ligand>
        <name>S-adenosyl-L-methionine</name>
        <dbReference type="ChEBI" id="CHEBI:59789"/>
    </ligand>
</feature>
<comment type="pathway">
    <text evidence="7">tRNA modification; N(7)-methylguanine-tRNA biosynthesis.</text>
</comment>
<reference evidence="8 9" key="1">
    <citation type="submission" date="2018-11" db="EMBL/GenBank/DDBJ databases">
        <authorList>
            <person name="Li F."/>
        </authorList>
    </citation>
    <scope>NUCLEOTIDE SEQUENCE [LARGE SCALE GENOMIC DNA]</scope>
    <source>
        <strain evidence="8 9">Gsoil 818</strain>
    </source>
</reference>
<dbReference type="InterPro" id="IPR003358">
    <property type="entry name" value="tRNA_(Gua-N-7)_MeTrfase_Trmb"/>
</dbReference>
<accession>A0A3N0GVJ5</accession>
<keyword evidence="9" id="KW-1185">Reference proteome</keyword>
<feature type="binding site" evidence="7">
    <location>
        <position position="128"/>
    </location>
    <ligand>
        <name>S-adenosyl-L-methionine</name>
        <dbReference type="ChEBI" id="CHEBI:59789"/>
    </ligand>
</feature>
<dbReference type="PROSITE" id="PS51625">
    <property type="entry name" value="SAM_MT_TRMB"/>
    <property type="match status" value="1"/>
</dbReference>
<dbReference type="HAMAP" id="MF_01057">
    <property type="entry name" value="tRNA_methyltr_TrmB"/>
    <property type="match status" value="1"/>
</dbReference>
<dbReference type="InterPro" id="IPR055361">
    <property type="entry name" value="tRNA_methyltr_TrmB_bact"/>
</dbReference>
<dbReference type="NCBIfam" id="TIGR00091">
    <property type="entry name" value="tRNA (guanosine(46)-N7)-methyltransferase TrmB"/>
    <property type="match status" value="1"/>
</dbReference>
<dbReference type="RefSeq" id="WP_123221735.1">
    <property type="nucleotide sequence ID" value="NZ_RJSF01000008.1"/>
</dbReference>
<comment type="function">
    <text evidence="2 7">Catalyzes the formation of N(7)-methylguanine at position 46 (m7G46) in tRNA.</text>
</comment>
<gene>
    <name evidence="7 8" type="primary">trmB</name>
    <name evidence="8" type="ORF">EFL26_04630</name>
</gene>
<name>A0A3N0GVJ5_9ACTN</name>
<dbReference type="EMBL" id="RJSF01000008">
    <property type="protein sequence ID" value="RNM16451.1"/>
    <property type="molecule type" value="Genomic_DNA"/>
</dbReference>
<dbReference type="PANTHER" id="PTHR23417">
    <property type="entry name" value="3-DEOXY-D-MANNO-OCTULOSONIC-ACID TRANSFERASE/TRNA GUANINE-N 7 - -METHYLTRANSFERASE"/>
    <property type="match status" value="1"/>
</dbReference>
<organism evidence="8 9">
    <name type="scientific">Nocardioides pocheonensis</name>
    <dbReference type="NCBI Taxonomy" id="661485"/>
    <lineage>
        <taxon>Bacteria</taxon>
        <taxon>Bacillati</taxon>
        <taxon>Actinomycetota</taxon>
        <taxon>Actinomycetes</taxon>
        <taxon>Propionibacteriales</taxon>
        <taxon>Nocardioidaceae</taxon>
        <taxon>Nocardioides</taxon>
    </lineage>
</organism>
<evidence type="ECO:0000256" key="1">
    <source>
        <dbReference type="ARBA" id="ARBA00000142"/>
    </source>
</evidence>
<dbReference type="Gene3D" id="3.40.50.150">
    <property type="entry name" value="Vaccinia Virus protein VP39"/>
    <property type="match status" value="1"/>
</dbReference>
<feature type="binding site" evidence="7">
    <location>
        <begin position="219"/>
        <end position="222"/>
    </location>
    <ligand>
        <name>substrate</name>
    </ligand>
</feature>
<evidence type="ECO:0000256" key="3">
    <source>
        <dbReference type="ARBA" id="ARBA00022603"/>
    </source>
</evidence>
<comment type="caution">
    <text evidence="8">The sequence shown here is derived from an EMBL/GenBank/DDBJ whole genome shotgun (WGS) entry which is preliminary data.</text>
</comment>
<feature type="binding site" evidence="7">
    <location>
        <position position="155"/>
    </location>
    <ligand>
        <name>substrate</name>
    </ligand>
</feature>
<protein>
    <recommendedName>
        <fullName evidence="7">tRNA (guanine-N(7)-)-methyltransferase</fullName>
        <ecNumber evidence="7">2.1.1.33</ecNumber>
    </recommendedName>
    <alternativeName>
        <fullName evidence="7">tRNA (guanine(46)-N(7))-methyltransferase</fullName>
    </alternativeName>
    <alternativeName>
        <fullName evidence="7">tRNA(m7G46)-methyltransferase</fullName>
    </alternativeName>
</protein>
<keyword evidence="6 7" id="KW-0819">tRNA processing</keyword>
<evidence type="ECO:0000313" key="8">
    <source>
        <dbReference type="EMBL" id="RNM16451.1"/>
    </source>
</evidence>
<dbReference type="UniPathway" id="UPA00989"/>
<keyword evidence="5 7" id="KW-0949">S-adenosyl-L-methionine</keyword>
<dbReference type="Pfam" id="PF02390">
    <property type="entry name" value="Methyltransf_4"/>
    <property type="match status" value="1"/>
</dbReference>
<comment type="similarity">
    <text evidence="7">Belongs to the class I-like SAM-binding methyltransferase superfamily. TrmB family.</text>
</comment>
<dbReference type="EC" id="2.1.1.33" evidence="7"/>
<dbReference type="PANTHER" id="PTHR23417:SF14">
    <property type="entry name" value="PENTACOTRIPEPTIDE-REPEAT REGION OF PRORP DOMAIN-CONTAINING PROTEIN"/>
    <property type="match status" value="1"/>
</dbReference>
<evidence type="ECO:0000256" key="5">
    <source>
        <dbReference type="ARBA" id="ARBA00022691"/>
    </source>
</evidence>
<dbReference type="Proteomes" id="UP000279994">
    <property type="component" value="Unassembled WGS sequence"/>
</dbReference>
<evidence type="ECO:0000256" key="2">
    <source>
        <dbReference type="ARBA" id="ARBA00003015"/>
    </source>
</evidence>
<evidence type="ECO:0000256" key="6">
    <source>
        <dbReference type="ARBA" id="ARBA00022694"/>
    </source>
</evidence>
<proteinExistence type="inferred from homology"/>
<evidence type="ECO:0000256" key="4">
    <source>
        <dbReference type="ARBA" id="ARBA00022679"/>
    </source>
</evidence>
<evidence type="ECO:0000313" key="9">
    <source>
        <dbReference type="Proteomes" id="UP000279994"/>
    </source>
</evidence>
<dbReference type="InterPro" id="IPR029063">
    <property type="entry name" value="SAM-dependent_MTases_sf"/>
</dbReference>
<feature type="binding site" evidence="7">
    <location>
        <position position="101"/>
    </location>
    <ligand>
        <name>S-adenosyl-L-methionine</name>
        <dbReference type="ChEBI" id="CHEBI:59789"/>
    </ligand>
</feature>
<dbReference type="OrthoDB" id="9802090at2"/>
<sequence length="250" mass="27474">MSDQLPPARPHLKFTEDGRRVREVLSYARRGSRFTPTQQEAWDAHHERWVIPDDAVDVPGFSLAEWFGRQAPVVVEIGSGVGEATAALAAARPACDVLAFEVWRPGIATTLGLLAEAGADNVRLISIDAVWALEHLFAPGSVEEVWTFFPDPWPKKRHHKRRLVSSAFAGLVASRLRPGGLWRLATDWGQYAEQMQVVLDGEPGLEGGPTERWADRPLTRFERKGLAAGRAIVDLTYRAVPSAPSVTSGP</sequence>
<comment type="caution">
    <text evidence="7">Lacks conserved residue(s) required for the propagation of feature annotation.</text>
</comment>
<keyword evidence="3 7" id="KW-0489">Methyltransferase</keyword>
<feature type="binding site" evidence="7">
    <location>
        <position position="187"/>
    </location>
    <ligand>
        <name>substrate</name>
    </ligand>
</feature>